<dbReference type="InterPro" id="IPR000182">
    <property type="entry name" value="GNAT_dom"/>
</dbReference>
<dbReference type="GO" id="GO:0008999">
    <property type="term" value="F:protein-N-terminal-alanine acetyltransferase activity"/>
    <property type="evidence" value="ECO:0007669"/>
    <property type="project" value="UniProtKB-UniRule"/>
</dbReference>
<dbReference type="PROSITE" id="PS51186">
    <property type="entry name" value="GNAT"/>
    <property type="match status" value="1"/>
</dbReference>
<dbReference type="InterPro" id="IPR016181">
    <property type="entry name" value="Acyl_CoA_acyltransferase"/>
</dbReference>
<dbReference type="Pfam" id="PF00583">
    <property type="entry name" value="Acetyltransf_1"/>
    <property type="match status" value="1"/>
</dbReference>
<keyword evidence="1" id="KW-0012">Acyltransferase</keyword>
<dbReference type="SUPFAM" id="SSF55729">
    <property type="entry name" value="Acyl-CoA N-acyltransferases (Nat)"/>
    <property type="match status" value="1"/>
</dbReference>
<dbReference type="CDD" id="cd04301">
    <property type="entry name" value="NAT_SF"/>
    <property type="match status" value="1"/>
</dbReference>
<dbReference type="PANTHER" id="PTHR43617">
    <property type="entry name" value="L-AMINO ACID N-ACETYLTRANSFERASE"/>
    <property type="match status" value="1"/>
</dbReference>
<dbReference type="RefSeq" id="WP_017512546.1">
    <property type="nucleotide sequence ID" value="NZ_CP037900.1"/>
</dbReference>
<dbReference type="PANTHER" id="PTHR43617:SF35">
    <property type="entry name" value="[RIBOSOMAL PROTEIN BS18]-ALANINE N-ACETYLTRANSFERASE"/>
    <property type="match status" value="1"/>
</dbReference>
<dbReference type="OrthoDB" id="9796919at2"/>
<feature type="domain" description="N-acetyltransferase" evidence="2">
    <location>
        <begin position="27"/>
        <end position="174"/>
    </location>
</feature>
<evidence type="ECO:0000313" key="4">
    <source>
        <dbReference type="Proteomes" id="UP000253772"/>
    </source>
</evidence>
<comment type="function">
    <text evidence="1">Acetylates the N-terminal alanine of ribosomal protein bS18.</text>
</comment>
<protein>
    <recommendedName>
        <fullName evidence="1">[Ribosomal protein bS18]-alanine N-acetyltransferase</fullName>
        <ecNumber evidence="1">2.3.1.266</ecNumber>
    </recommendedName>
</protein>
<dbReference type="InterPro" id="IPR006464">
    <property type="entry name" value="AcTrfase_RimI/Ard1"/>
</dbReference>
<dbReference type="GO" id="GO:0005737">
    <property type="term" value="C:cytoplasm"/>
    <property type="evidence" value="ECO:0007669"/>
    <property type="project" value="UniProtKB-SubCell"/>
</dbReference>
<dbReference type="NCBIfam" id="TIGR01575">
    <property type="entry name" value="rimI"/>
    <property type="match status" value="1"/>
</dbReference>
<feature type="active site" description="Proton acceptor" evidence="1">
    <location>
        <position position="129"/>
    </location>
</feature>
<dbReference type="EC" id="2.3.1.266" evidence="1"/>
<gene>
    <name evidence="1 3" type="primary">rimI</name>
    <name evidence="3" type="ORF">DDF84_006875</name>
</gene>
<comment type="similarity">
    <text evidence="1">Belongs to the acetyltransferase family. RimI subfamily.</text>
</comment>
<feature type="binding site" evidence="1">
    <location>
        <position position="134"/>
    </location>
    <ligand>
        <name>acetyl-CoA</name>
        <dbReference type="ChEBI" id="CHEBI:57288"/>
    </ligand>
</feature>
<comment type="catalytic activity">
    <reaction evidence="1">
        <text>N-terminal L-alanyl-[ribosomal protein bS18] + acetyl-CoA = N-terminal N(alpha)-acetyl-L-alanyl-[ribosomal protein bS18] + CoA + H(+)</text>
        <dbReference type="Rhea" id="RHEA:43756"/>
        <dbReference type="Rhea" id="RHEA-COMP:10676"/>
        <dbReference type="Rhea" id="RHEA-COMP:10677"/>
        <dbReference type="ChEBI" id="CHEBI:15378"/>
        <dbReference type="ChEBI" id="CHEBI:57287"/>
        <dbReference type="ChEBI" id="CHEBI:57288"/>
        <dbReference type="ChEBI" id="CHEBI:64718"/>
        <dbReference type="ChEBI" id="CHEBI:83683"/>
        <dbReference type="EC" id="2.3.1.266"/>
    </reaction>
</comment>
<comment type="subcellular location">
    <subcellularLocation>
        <location evidence="1">Cytoplasm</location>
    </subcellularLocation>
</comment>
<dbReference type="HAMAP" id="MF_02210">
    <property type="entry name" value="RimI"/>
    <property type="match status" value="1"/>
</dbReference>
<feature type="active site" description="Proton donor" evidence="1">
    <location>
        <position position="141"/>
    </location>
</feature>
<proteinExistence type="inferred from homology"/>
<dbReference type="Proteomes" id="UP000253772">
    <property type="component" value="Chromosome c1"/>
</dbReference>
<dbReference type="InterPro" id="IPR050276">
    <property type="entry name" value="MshD_Acetyltransferase"/>
</dbReference>
<evidence type="ECO:0000313" key="3">
    <source>
        <dbReference type="EMBL" id="QBP09500.1"/>
    </source>
</evidence>
<name>A0A482IRK3_9BURK</name>
<dbReference type="InterPro" id="IPR043690">
    <property type="entry name" value="RimI"/>
</dbReference>
<dbReference type="EMBL" id="CP037900">
    <property type="protein sequence ID" value="QBP09500.1"/>
    <property type="molecule type" value="Genomic_DNA"/>
</dbReference>
<reference evidence="3 4" key="1">
    <citation type="submission" date="2019-03" db="EMBL/GenBank/DDBJ databases">
        <title>Comparative insights into the high quality Complete genome sequence of highly metal resistant Cupriavidus metallidurans strain BS1 isolated from a gold-copper mine.</title>
        <authorList>
            <person name="Mazhar H.S."/>
            <person name="Rensing C."/>
        </authorList>
    </citation>
    <scope>NUCLEOTIDE SEQUENCE [LARGE SCALE GENOMIC DNA]</scope>
    <source>
        <strain evidence="3 4">BS1</strain>
    </source>
</reference>
<keyword evidence="1 3" id="KW-0808">Transferase</keyword>
<comment type="caution">
    <text evidence="1">Lacks conserved residue(s) required for the propagation of feature annotation.</text>
</comment>
<dbReference type="AlphaFoldDB" id="A0A482IRK3"/>
<organism evidence="3 4">
    <name type="scientific">Cupriavidus metallidurans</name>
    <dbReference type="NCBI Taxonomy" id="119219"/>
    <lineage>
        <taxon>Bacteria</taxon>
        <taxon>Pseudomonadati</taxon>
        <taxon>Pseudomonadota</taxon>
        <taxon>Betaproteobacteria</taxon>
        <taxon>Burkholderiales</taxon>
        <taxon>Burkholderiaceae</taxon>
        <taxon>Cupriavidus</taxon>
    </lineage>
</organism>
<dbReference type="Gene3D" id="3.40.630.30">
    <property type="match status" value="1"/>
</dbReference>
<accession>A0A482IRK3</accession>
<evidence type="ECO:0000259" key="2">
    <source>
        <dbReference type="PROSITE" id="PS51186"/>
    </source>
</evidence>
<keyword evidence="1" id="KW-0963">Cytoplasm</keyword>
<evidence type="ECO:0000256" key="1">
    <source>
        <dbReference type="HAMAP-Rule" id="MF_02210"/>
    </source>
</evidence>
<sequence length="188" mass="20536">MSVAIAPVPDQPIWPETPTMPALPAGWALDRMSALDVEAVAEIEQRAFSHPWTRGNFENSLKAGHLGLTLRDPSTALIGYVMLMPVVDEMHLLNITIDPAFQRHGYGRLLLGIALATTHAHQLHTMLLEVRPSNTGALALYMEAGFVEIGRRKGYYPATALGREDALVLRRDWSADPSAALSTEEGTV</sequence>